<sequence length="381" mass="40130">MESHSVPCFWMRGGTSKAGCFVEADLPVDVAVQNDWLCKIYGSSDPSGRQINGMGGGTSTTSKAMIVSKRPEEKNGVNYTFCQVETGANAVDRKGNCGNISSAVGPFAIERGLVDEISEPVTQVRIYNTNTKKTIVSHVPVKNGKVVYDGEFAISGVPGTGARIQLDFLSPGGAVTGKLLPTGNAKDTIDVPGYGLVEVSIVDAANPLVFVRAADLGLTGGELPAQIDSDPELLRRMLSIREAAAVLIGLAKDMDDARVNSQAVPKFCFVAPAACYTSLPGEQISQDSIDIQARMLSMGKLHPVLAITGGVCIGVAAKIEGTLVNEITSSINHKDELNIGHCSGILSVSANVENHQGTFSALNGTVYRTARILMKGDVEVY</sequence>
<dbReference type="OrthoDB" id="9779763at2"/>
<dbReference type="RefSeq" id="WP_111741281.1">
    <property type="nucleotide sequence ID" value="NZ_LR698987.1"/>
</dbReference>
<organism evidence="3 4">
    <name type="scientific">Leminorella richardii</name>
    <dbReference type="NCBI Taxonomy" id="158841"/>
    <lineage>
        <taxon>Bacteria</taxon>
        <taxon>Pseudomonadati</taxon>
        <taxon>Pseudomonadota</taxon>
        <taxon>Gammaproteobacteria</taxon>
        <taxon>Enterobacterales</taxon>
        <taxon>Budviciaceae</taxon>
        <taxon>Leminorella</taxon>
    </lineage>
</organism>
<proteinExistence type="inferred from homology"/>
<dbReference type="AlphaFoldDB" id="A0A2X4UTP1"/>
<dbReference type="Pfam" id="PF04303">
    <property type="entry name" value="PrpF"/>
    <property type="match status" value="1"/>
</dbReference>
<dbReference type="SUPFAM" id="SSF54506">
    <property type="entry name" value="Diaminopimelate epimerase-like"/>
    <property type="match status" value="2"/>
</dbReference>
<keyword evidence="4" id="KW-1185">Reference proteome</keyword>
<name>A0A2X4UTP1_9GAMM</name>
<reference evidence="3 4" key="1">
    <citation type="submission" date="2018-06" db="EMBL/GenBank/DDBJ databases">
        <authorList>
            <consortium name="Pathogen Informatics"/>
            <person name="Doyle S."/>
        </authorList>
    </citation>
    <scope>NUCLEOTIDE SEQUENCE [LARGE SCALE GENOMIC DNA]</scope>
    <source>
        <strain evidence="3 4">NCTC12151</strain>
    </source>
</reference>
<dbReference type="Proteomes" id="UP000249005">
    <property type="component" value="Chromosome 1"/>
</dbReference>
<gene>
    <name evidence="3" type="primary">mii</name>
    <name evidence="3" type="ORF">NCTC12151_02911</name>
</gene>
<dbReference type="EC" id="5.3.3.6" evidence="3"/>
<dbReference type="Gene3D" id="3.10.310.10">
    <property type="entry name" value="Diaminopimelate Epimerase, Chain A, domain 1"/>
    <property type="match status" value="2"/>
</dbReference>
<dbReference type="PANTHER" id="PTHR43709">
    <property type="entry name" value="ACONITATE ISOMERASE-RELATED"/>
    <property type="match status" value="1"/>
</dbReference>
<dbReference type="EMBL" id="LS483470">
    <property type="protein sequence ID" value="SQI43226.1"/>
    <property type="molecule type" value="Genomic_DNA"/>
</dbReference>
<dbReference type="KEGG" id="lri:NCTC12151_02911"/>
<evidence type="ECO:0000313" key="3">
    <source>
        <dbReference type="EMBL" id="SQI43226.1"/>
    </source>
</evidence>
<accession>A0A2X4UTP1</accession>
<evidence type="ECO:0000256" key="1">
    <source>
        <dbReference type="ARBA" id="ARBA00007673"/>
    </source>
</evidence>
<dbReference type="InterPro" id="IPR007400">
    <property type="entry name" value="PrpF-like"/>
</dbReference>
<evidence type="ECO:0000256" key="2">
    <source>
        <dbReference type="ARBA" id="ARBA00023235"/>
    </source>
</evidence>
<protein>
    <submittedName>
        <fullName evidence="3">3-methylitaconate isomerase</fullName>
        <ecNumber evidence="3">5.3.3.6</ecNumber>
    </submittedName>
</protein>
<keyword evidence="2 3" id="KW-0413">Isomerase</keyword>
<dbReference type="GO" id="GO:0050100">
    <property type="term" value="F:methylitaconate delta-isomerase activity"/>
    <property type="evidence" value="ECO:0007669"/>
    <property type="project" value="UniProtKB-EC"/>
</dbReference>
<comment type="similarity">
    <text evidence="1">Belongs to the PrpF family.</text>
</comment>
<evidence type="ECO:0000313" key="4">
    <source>
        <dbReference type="Proteomes" id="UP000249005"/>
    </source>
</evidence>
<dbReference type="PANTHER" id="PTHR43709:SF2">
    <property type="entry name" value="DUF453 DOMAIN PROTEIN (AFU_ORTHOLOGUE AFUA_6G00360)"/>
    <property type="match status" value="1"/>
</dbReference>